<dbReference type="EMBL" id="LOWA01000014">
    <property type="protein sequence ID" value="KVE29242.1"/>
    <property type="molecule type" value="Genomic_DNA"/>
</dbReference>
<organism evidence="3 5">
    <name type="scientific">Burkholderia singularis</name>
    <dbReference type="NCBI Taxonomy" id="1503053"/>
    <lineage>
        <taxon>Bacteria</taxon>
        <taxon>Pseudomonadati</taxon>
        <taxon>Pseudomonadota</taxon>
        <taxon>Betaproteobacteria</taxon>
        <taxon>Burkholderiales</taxon>
        <taxon>Burkholderiaceae</taxon>
        <taxon>Burkholderia</taxon>
        <taxon>pseudomallei group</taxon>
    </lineage>
</organism>
<sequence length="198" mass="20704">MKILWTGAGLAVALLSGCASVTTGVSASGALAGAQTYDFVQTSTQADNADYRRVEALVRSELARRGFAEQSAAQARYRLTVAYATQPASVALTQAGCGGERQPACIAVDGPAPFGLFGTVYRHMLTLRFVERATGNEAYRVSAIVQDRQADALQAAPALVQSALAKLPFAGGGWFVKTKQDDQGNVLGVVSVKPVDAH</sequence>
<dbReference type="Pfam" id="PF13590">
    <property type="entry name" value="DUF4136"/>
    <property type="match status" value="1"/>
</dbReference>
<keyword evidence="5" id="KW-1185">Reference proteome</keyword>
<name>A0A124P9Q4_9BURK</name>
<evidence type="ECO:0000313" key="5">
    <source>
        <dbReference type="Proteomes" id="UP000062788"/>
    </source>
</evidence>
<evidence type="ECO:0000313" key="6">
    <source>
        <dbReference type="Proteomes" id="UP000198460"/>
    </source>
</evidence>
<reference evidence="4 6" key="2">
    <citation type="submission" date="2017-04" db="EMBL/GenBank/DDBJ databases">
        <authorList>
            <person name="Afonso C.L."/>
            <person name="Miller P.J."/>
            <person name="Scott M.A."/>
            <person name="Spackman E."/>
            <person name="Goraichik I."/>
            <person name="Dimitrov K.M."/>
            <person name="Suarez D.L."/>
            <person name="Swayne D.E."/>
        </authorList>
    </citation>
    <scope>NUCLEOTIDE SEQUENCE [LARGE SCALE GENOMIC DNA]</scope>
    <source>
        <strain evidence="4">LMG 28154</strain>
    </source>
</reference>
<feature type="signal peptide" evidence="1">
    <location>
        <begin position="1"/>
        <end position="21"/>
    </location>
</feature>
<dbReference type="InterPro" id="IPR025411">
    <property type="entry name" value="DUF4136"/>
</dbReference>
<evidence type="ECO:0000313" key="3">
    <source>
        <dbReference type="EMBL" id="KVE29242.1"/>
    </source>
</evidence>
<feature type="domain" description="DUF4136" evidence="2">
    <location>
        <begin position="25"/>
        <end position="168"/>
    </location>
</feature>
<feature type="chain" id="PRO_5015049982" description="DUF4136 domain-containing protein" evidence="1">
    <location>
        <begin position="22"/>
        <end position="198"/>
    </location>
</feature>
<reference evidence="3 5" key="1">
    <citation type="submission" date="2015-11" db="EMBL/GenBank/DDBJ databases">
        <title>Expanding the genomic diversity of Burkholderia species for the development of highly accurate diagnostics.</title>
        <authorList>
            <person name="Sahl J."/>
            <person name="Keim P."/>
            <person name="Wagner D."/>
        </authorList>
    </citation>
    <scope>NUCLEOTIDE SEQUENCE [LARGE SCALE GENOMIC DNA]</scope>
    <source>
        <strain evidence="3 5">TSV85</strain>
    </source>
</reference>
<dbReference type="OrthoDB" id="9026125at2"/>
<dbReference type="Proteomes" id="UP000198460">
    <property type="component" value="Unassembled WGS sequence"/>
</dbReference>
<keyword evidence="1" id="KW-0732">Signal</keyword>
<proteinExistence type="predicted"/>
<dbReference type="Proteomes" id="UP000062788">
    <property type="component" value="Unassembled WGS sequence"/>
</dbReference>
<dbReference type="EMBL" id="FXAN01000132">
    <property type="protein sequence ID" value="SMG03197.1"/>
    <property type="molecule type" value="Genomic_DNA"/>
</dbReference>
<evidence type="ECO:0000256" key="1">
    <source>
        <dbReference type="SAM" id="SignalP"/>
    </source>
</evidence>
<gene>
    <name evidence="4" type="ORF">BSIN_5326</name>
    <name evidence="3" type="ORF">WS67_05100</name>
</gene>
<protein>
    <recommendedName>
        <fullName evidence="2">DUF4136 domain-containing protein</fullName>
    </recommendedName>
</protein>
<evidence type="ECO:0000313" key="4">
    <source>
        <dbReference type="EMBL" id="SMG03197.1"/>
    </source>
</evidence>
<dbReference type="PROSITE" id="PS51257">
    <property type="entry name" value="PROKAR_LIPOPROTEIN"/>
    <property type="match status" value="1"/>
</dbReference>
<dbReference type="RefSeq" id="WP_059513583.1">
    <property type="nucleotide sequence ID" value="NZ_FXAN01000132.1"/>
</dbReference>
<accession>A0A124P9Q4</accession>
<dbReference type="AlphaFoldDB" id="A0A124P9Q4"/>
<evidence type="ECO:0000259" key="2">
    <source>
        <dbReference type="Pfam" id="PF13590"/>
    </source>
</evidence>